<protein>
    <submittedName>
        <fullName evidence="5">Chagasin family peptidase inhibitor I42</fullName>
    </submittedName>
</protein>
<feature type="domain" description="Proteinase inhibitor I42 chagasin" evidence="4">
    <location>
        <begin position="231"/>
        <end position="307"/>
    </location>
</feature>
<dbReference type="AlphaFoldDB" id="A0A2T0WCL8"/>
<evidence type="ECO:0000256" key="2">
    <source>
        <dbReference type="ARBA" id="ARBA00022704"/>
    </source>
</evidence>
<gene>
    <name evidence="5" type="ORF">CLV74_12446</name>
</gene>
<comment type="caution">
    <text evidence="5">The sequence shown here is derived from an EMBL/GenBank/DDBJ whole genome shotgun (WGS) entry which is preliminary data.</text>
</comment>
<sequence length="337" mass="37981">MVSNYSQAVRGGAAAAARAHRQLGVRERLETSGGSVNVFALINELDVPLLLRPLDGLLGAYLNVPSQGILVTTQRPMSIQRFTAAHELGHCLLNHQPSLDDEASILRRMPANFDPGHDYQEVEADAFAVAFLMPKWLLALHMRRQNWTVPDFRRANVIYQFSLRLGVSYEALCWTLVRYRMIAAKQARELLQTKPKALKEALLADHRPTNYRGDVWLLTERDAGALIDGSRNDLFVLKLTEHSNGGYLWNIHQLQESGFAIVSNEIEALETDSVGDPGIRRVTARPPEEYRGRLVLDETRPWDHNQSYSRLELDLDLTGPEGEGLSRAERRRLLEAA</sequence>
<dbReference type="InterPro" id="IPR018990">
    <property type="entry name" value="Prot_inh_I42_chagasin"/>
</dbReference>
<dbReference type="Pfam" id="PF09394">
    <property type="entry name" value="Inhibitor_I42"/>
    <property type="match status" value="1"/>
</dbReference>
<keyword evidence="2" id="KW-0789">Thiol protease inhibitor</keyword>
<feature type="domain" description="IrrE N-terminal-like" evidence="3">
    <location>
        <begin position="69"/>
        <end position="174"/>
    </location>
</feature>
<proteinExistence type="predicted"/>
<dbReference type="SUPFAM" id="SSF141066">
    <property type="entry name" value="ICP-like"/>
    <property type="match status" value="1"/>
</dbReference>
<dbReference type="Pfam" id="PF06114">
    <property type="entry name" value="Peptidase_M78"/>
    <property type="match status" value="1"/>
</dbReference>
<dbReference type="Gene3D" id="2.60.40.2020">
    <property type="match status" value="1"/>
</dbReference>
<dbReference type="Proteomes" id="UP000238392">
    <property type="component" value="Unassembled WGS sequence"/>
</dbReference>
<evidence type="ECO:0000313" key="5">
    <source>
        <dbReference type="EMBL" id="PRY84449.1"/>
    </source>
</evidence>
<dbReference type="GO" id="GO:0004869">
    <property type="term" value="F:cysteine-type endopeptidase inhibitor activity"/>
    <property type="evidence" value="ECO:0007669"/>
    <property type="project" value="UniProtKB-KW"/>
</dbReference>
<evidence type="ECO:0000259" key="4">
    <source>
        <dbReference type="Pfam" id="PF09394"/>
    </source>
</evidence>
<reference evidence="5 6" key="1">
    <citation type="submission" date="2018-03" db="EMBL/GenBank/DDBJ databases">
        <title>Genomic Encyclopedia of Archaeal and Bacterial Type Strains, Phase II (KMG-II): from individual species to whole genera.</title>
        <authorList>
            <person name="Goeker M."/>
        </authorList>
    </citation>
    <scope>NUCLEOTIDE SEQUENCE [LARGE SCALE GENOMIC DNA]</scope>
    <source>
        <strain evidence="5 6">DSM 100212</strain>
    </source>
</reference>
<evidence type="ECO:0000313" key="6">
    <source>
        <dbReference type="Proteomes" id="UP000238392"/>
    </source>
</evidence>
<dbReference type="PANTHER" id="PTHR43236:SF1">
    <property type="entry name" value="BLL7220 PROTEIN"/>
    <property type="match status" value="1"/>
</dbReference>
<dbReference type="InterPro" id="IPR010359">
    <property type="entry name" value="IrrE_HExxH"/>
</dbReference>
<keyword evidence="6" id="KW-1185">Reference proteome</keyword>
<keyword evidence="1" id="KW-0646">Protease inhibitor</keyword>
<dbReference type="EMBL" id="PVTQ01000024">
    <property type="protein sequence ID" value="PRY84449.1"/>
    <property type="molecule type" value="Genomic_DNA"/>
</dbReference>
<dbReference type="InterPro" id="IPR052345">
    <property type="entry name" value="Rad_response_metalloprotease"/>
</dbReference>
<dbReference type="RefSeq" id="WP_245888632.1">
    <property type="nucleotide sequence ID" value="NZ_PVTQ01000024.1"/>
</dbReference>
<name>A0A2T0WCL8_9RHOB</name>
<organism evidence="5 6">
    <name type="scientific">Donghicola tyrosinivorans</name>
    <dbReference type="NCBI Taxonomy" id="1652492"/>
    <lineage>
        <taxon>Bacteria</taxon>
        <taxon>Pseudomonadati</taxon>
        <taxon>Pseudomonadota</taxon>
        <taxon>Alphaproteobacteria</taxon>
        <taxon>Rhodobacterales</taxon>
        <taxon>Roseobacteraceae</taxon>
        <taxon>Donghicola</taxon>
    </lineage>
</organism>
<evidence type="ECO:0000259" key="3">
    <source>
        <dbReference type="Pfam" id="PF06114"/>
    </source>
</evidence>
<evidence type="ECO:0000256" key="1">
    <source>
        <dbReference type="ARBA" id="ARBA00022690"/>
    </source>
</evidence>
<dbReference type="InterPro" id="IPR036331">
    <property type="entry name" value="Chagasin-like_sf"/>
</dbReference>
<accession>A0A2T0WCL8</accession>
<dbReference type="PANTHER" id="PTHR43236">
    <property type="entry name" value="ANTITOXIN HIGA1"/>
    <property type="match status" value="1"/>
</dbReference>
<dbReference type="Gene3D" id="1.10.10.2910">
    <property type="match status" value="1"/>
</dbReference>